<evidence type="ECO:0000313" key="9">
    <source>
        <dbReference type="EMBL" id="NBD25972.1"/>
    </source>
</evidence>
<keyword evidence="4 7" id="KW-0472">Membrane</keyword>
<dbReference type="Pfam" id="PF02618">
    <property type="entry name" value="YceG"/>
    <property type="match status" value="1"/>
</dbReference>
<keyword evidence="10" id="KW-1185">Reference proteome</keyword>
<comment type="function">
    <text evidence="7">Functions as a peptidoglycan terminase that cleaves nascent peptidoglycan strands endolytically to terminate their elongation.</text>
</comment>
<dbReference type="InterPro" id="IPR003770">
    <property type="entry name" value="MLTG-like"/>
</dbReference>
<keyword evidence="2 7" id="KW-0812">Transmembrane</keyword>
<evidence type="ECO:0000256" key="8">
    <source>
        <dbReference type="SAM" id="MobiDB-lite"/>
    </source>
</evidence>
<dbReference type="Gene3D" id="3.30.1490.480">
    <property type="entry name" value="Endolytic murein transglycosylase"/>
    <property type="match status" value="2"/>
</dbReference>
<dbReference type="Gene3D" id="3.30.160.60">
    <property type="entry name" value="Classic Zinc Finger"/>
    <property type="match status" value="1"/>
</dbReference>
<evidence type="ECO:0000256" key="2">
    <source>
        <dbReference type="ARBA" id="ARBA00022692"/>
    </source>
</evidence>
<evidence type="ECO:0000256" key="4">
    <source>
        <dbReference type="ARBA" id="ARBA00023136"/>
    </source>
</evidence>
<comment type="subcellular location">
    <subcellularLocation>
        <location evidence="7">Cell membrane</location>
        <topology evidence="7">Single-pass membrane protein</topology>
    </subcellularLocation>
</comment>
<feature type="region of interest" description="Disordered" evidence="8">
    <location>
        <begin position="1"/>
        <end position="37"/>
    </location>
</feature>
<accession>A0ABW9XTH5</accession>
<gene>
    <name evidence="7 9" type="primary">mltG</name>
    <name evidence="9" type="ORF">GT019_19030</name>
</gene>
<dbReference type="EMBL" id="JAAAMV010000017">
    <property type="protein sequence ID" value="NBD25972.1"/>
    <property type="molecule type" value="Genomic_DNA"/>
</dbReference>
<dbReference type="CDD" id="cd08010">
    <property type="entry name" value="MltG_like"/>
    <property type="match status" value="1"/>
</dbReference>
<name>A0ABW9XTH5_9BACL</name>
<organism evidence="9 10">
    <name type="scientific">Paenibacillus glycinis</name>
    <dbReference type="NCBI Taxonomy" id="2697035"/>
    <lineage>
        <taxon>Bacteria</taxon>
        <taxon>Bacillati</taxon>
        <taxon>Bacillota</taxon>
        <taxon>Bacilli</taxon>
        <taxon>Bacillales</taxon>
        <taxon>Paenibacillaceae</taxon>
        <taxon>Paenibacillus</taxon>
    </lineage>
</organism>
<dbReference type="EC" id="4.2.2.29" evidence="7"/>
<keyword evidence="1 7" id="KW-1003">Cell membrane</keyword>
<dbReference type="NCBIfam" id="TIGR00247">
    <property type="entry name" value="endolytic transglycosylase MltG"/>
    <property type="match status" value="1"/>
</dbReference>
<sequence>MGRRCRPFSAHTVETGDRRLSPSEHLPESGFSANDDLRPAGPGRGRITFWVITTILSLIIIIAGGSYLYVWNGLRATSPGDVVQVELKAGTSPFNFAEALEEQGIIRNAFLFKYYLRYKHEGPRFQAGVYELRPGMDKQSIIAKLNAGETVKQETIRFTIPEGFTVEQIADTLSKAGYVDKAAFLALADKDQVWPDTDASKNIPKGAKLRHRLEGYLFPDTYEMVKGSKPDAIIDRMLQELDRKLDGLPENWEDQLAANGVDFNGIMTVASLVEREVVVDEERPIVAGIIYNRLKEGMPLQIDATVQYLLDKQKDRLMESDLQVDSPYNTYKVKGLPPGPIASPSVKSIEAALFPKKTDYFYYVTKKDGSHEHLFAETLKQHNQNIAKSNETAKQ</sequence>
<protein>
    <recommendedName>
        <fullName evidence="7">Endolytic murein transglycosylase</fullName>
        <ecNumber evidence="7">4.2.2.29</ecNumber>
    </recommendedName>
    <alternativeName>
        <fullName evidence="7">Peptidoglycan lytic transglycosylase</fullName>
    </alternativeName>
    <alternativeName>
        <fullName evidence="7">Peptidoglycan polymerization terminase</fullName>
    </alternativeName>
</protein>
<dbReference type="HAMAP" id="MF_02065">
    <property type="entry name" value="MltG"/>
    <property type="match status" value="1"/>
</dbReference>
<comment type="similarity">
    <text evidence="7">Belongs to the transglycosylase MltG family.</text>
</comment>
<evidence type="ECO:0000256" key="1">
    <source>
        <dbReference type="ARBA" id="ARBA00022475"/>
    </source>
</evidence>
<dbReference type="PANTHER" id="PTHR30518">
    <property type="entry name" value="ENDOLYTIC MUREIN TRANSGLYCOSYLASE"/>
    <property type="match status" value="1"/>
</dbReference>
<evidence type="ECO:0000256" key="6">
    <source>
        <dbReference type="ARBA" id="ARBA00023316"/>
    </source>
</evidence>
<feature type="site" description="Important for catalytic activity" evidence="7">
    <location>
        <position position="276"/>
    </location>
</feature>
<evidence type="ECO:0000313" key="10">
    <source>
        <dbReference type="Proteomes" id="UP000665561"/>
    </source>
</evidence>
<evidence type="ECO:0000256" key="3">
    <source>
        <dbReference type="ARBA" id="ARBA00022989"/>
    </source>
</evidence>
<reference evidence="9 10" key="1">
    <citation type="submission" date="2020-01" db="EMBL/GenBank/DDBJ databases">
        <title>Paenibacillus soybeanensis sp. nov. isolated from the nodules of soybean (Glycine max(L.) Merr).</title>
        <authorList>
            <person name="Wang H."/>
        </authorList>
    </citation>
    <scope>NUCLEOTIDE SEQUENCE [LARGE SCALE GENOMIC DNA]</scope>
    <source>
        <strain evidence="9 10">T1</strain>
    </source>
</reference>
<proteinExistence type="inferred from homology"/>
<dbReference type="PANTHER" id="PTHR30518:SF2">
    <property type="entry name" value="ENDOLYTIC MUREIN TRANSGLYCOSYLASE"/>
    <property type="match status" value="1"/>
</dbReference>
<feature type="transmembrane region" description="Helical" evidence="7">
    <location>
        <begin position="47"/>
        <end position="71"/>
    </location>
</feature>
<evidence type="ECO:0000256" key="7">
    <source>
        <dbReference type="HAMAP-Rule" id="MF_02065"/>
    </source>
</evidence>
<comment type="catalytic activity">
    <reaction evidence="7">
        <text>a peptidoglycan chain = a peptidoglycan chain with N-acetyl-1,6-anhydromuramyl-[peptide] at the reducing end + a peptidoglycan chain with N-acetylglucosamine at the non-reducing end.</text>
        <dbReference type="EC" id="4.2.2.29"/>
    </reaction>
</comment>
<keyword evidence="5 7" id="KW-0456">Lyase</keyword>
<dbReference type="Proteomes" id="UP000665561">
    <property type="component" value="Unassembled WGS sequence"/>
</dbReference>
<keyword evidence="6 7" id="KW-0961">Cell wall biogenesis/degradation</keyword>
<evidence type="ECO:0000256" key="5">
    <source>
        <dbReference type="ARBA" id="ARBA00023239"/>
    </source>
</evidence>
<feature type="compositionally biased region" description="Basic and acidic residues" evidence="8">
    <location>
        <begin position="14"/>
        <end position="27"/>
    </location>
</feature>
<comment type="caution">
    <text evidence="9">The sequence shown here is derived from an EMBL/GenBank/DDBJ whole genome shotgun (WGS) entry which is preliminary data.</text>
</comment>
<keyword evidence="3 7" id="KW-1133">Transmembrane helix</keyword>